<dbReference type="GO" id="GO:0051082">
    <property type="term" value="F:unfolded protein binding"/>
    <property type="evidence" value="ECO:0007669"/>
    <property type="project" value="TreeGrafter"/>
</dbReference>
<dbReference type="PANTHER" id="PTHR21237:SF23">
    <property type="entry name" value="GRPE PROTEIN HOMOLOG, MITOCHONDRIAL"/>
    <property type="match status" value="1"/>
</dbReference>
<dbReference type="CDD" id="cd00446">
    <property type="entry name" value="GrpE"/>
    <property type="match status" value="1"/>
</dbReference>
<proteinExistence type="inferred from homology"/>
<accession>A0A0R2HUG0</accession>
<comment type="caution">
    <text evidence="15">The sequence shown here is derived from an EMBL/GenBank/DDBJ whole genome shotgun (WGS) entry which is preliminary data.</text>
</comment>
<reference evidence="15 16" key="1">
    <citation type="journal article" date="2015" name="Genome Announc.">
        <title>Expanding the biotechnology potential of lactobacilli through comparative genomics of 213 strains and associated genera.</title>
        <authorList>
            <person name="Sun Z."/>
            <person name="Harris H.M."/>
            <person name="McCann A."/>
            <person name="Guo C."/>
            <person name="Argimon S."/>
            <person name="Zhang W."/>
            <person name="Yang X."/>
            <person name="Jeffery I.B."/>
            <person name="Cooney J.C."/>
            <person name="Kagawa T.F."/>
            <person name="Liu W."/>
            <person name="Song Y."/>
            <person name="Salvetti E."/>
            <person name="Wrobel A."/>
            <person name="Rasinkangas P."/>
            <person name="Parkhill J."/>
            <person name="Rea M.C."/>
            <person name="O'Sullivan O."/>
            <person name="Ritari J."/>
            <person name="Douillard F.P."/>
            <person name="Paul Ross R."/>
            <person name="Yang R."/>
            <person name="Briner A.E."/>
            <person name="Felis G.E."/>
            <person name="de Vos W.M."/>
            <person name="Barrangou R."/>
            <person name="Klaenhammer T.R."/>
            <person name="Caufield P.W."/>
            <person name="Cui Y."/>
            <person name="Zhang H."/>
            <person name="O'Toole P.W."/>
        </authorList>
    </citation>
    <scope>NUCLEOTIDE SEQUENCE [LARGE SCALE GENOMIC DNA]</scope>
    <source>
        <strain evidence="15 16">DSM 20623</strain>
    </source>
</reference>
<evidence type="ECO:0000256" key="13">
    <source>
        <dbReference type="SAM" id="Coils"/>
    </source>
</evidence>
<keyword evidence="5 10" id="KW-0346">Stress response</keyword>
<dbReference type="InterPro" id="IPR013805">
    <property type="entry name" value="GrpE_CC"/>
</dbReference>
<evidence type="ECO:0000256" key="8">
    <source>
        <dbReference type="ARBA" id="ARBA00072274"/>
    </source>
</evidence>
<comment type="function">
    <text evidence="7 10 11">Participates actively in the response to hyperosmotic and heat shock by preventing the aggregation of stress-denatured proteins, in association with DnaK and GrpE. It is the nucleotide exchange factor for DnaK and may function as a thermosensor. Unfolded proteins bind initially to DnaJ; upon interaction with the DnaJ-bound protein, DnaK hydrolyzes its bound ATP, resulting in the formation of a stable complex. GrpE releases ADP from DnaK; ATP binding to DnaK triggers the release of the substrate protein, thus completing the reaction cycle. Several rounds of ATP-dependent interactions between DnaJ, DnaK and GrpE are required for fully efficient folding.</text>
</comment>
<keyword evidence="4 10" id="KW-0963">Cytoplasm</keyword>
<feature type="region of interest" description="Disordered" evidence="14">
    <location>
        <begin position="1"/>
        <end position="52"/>
    </location>
</feature>
<feature type="compositionally biased region" description="Acidic residues" evidence="14">
    <location>
        <begin position="23"/>
        <end position="40"/>
    </location>
</feature>
<evidence type="ECO:0000256" key="4">
    <source>
        <dbReference type="ARBA" id="ARBA00022490"/>
    </source>
</evidence>
<evidence type="ECO:0000256" key="2">
    <source>
        <dbReference type="ARBA" id="ARBA00009054"/>
    </source>
</evidence>
<dbReference type="RefSeq" id="WP_034569961.1">
    <property type="nucleotide sequence ID" value="NZ_JQBS01000035.1"/>
</dbReference>
<sequence length="193" mass="21927">MSNKKNESFQEEKLDEEIKASMDEIDEVTSVEEPEKDEQETAPVDELTEAKAAFSDMEDRYLRIQAEMANMRKRNQKEREDAAKYRSQDIAKELLPVIDNLERAMAIEVSDEQGESLKKGLEMVMNTFRTALKSEGIEEINPVGESFDPNFHQAVQTVPAEDGQATDTVVNVLQKGYILKDRVLRPAMVIVSQ</sequence>
<dbReference type="GO" id="GO:0005737">
    <property type="term" value="C:cytoplasm"/>
    <property type="evidence" value="ECO:0007669"/>
    <property type="project" value="UniProtKB-SubCell"/>
</dbReference>
<dbReference type="eggNOG" id="COG0576">
    <property type="taxonomic scope" value="Bacteria"/>
</dbReference>
<evidence type="ECO:0000313" key="15">
    <source>
        <dbReference type="EMBL" id="KRN54197.1"/>
    </source>
</evidence>
<dbReference type="NCBIfam" id="NF010738">
    <property type="entry name" value="PRK14140.1"/>
    <property type="match status" value="1"/>
</dbReference>
<evidence type="ECO:0000256" key="5">
    <source>
        <dbReference type="ARBA" id="ARBA00023016"/>
    </source>
</evidence>
<dbReference type="SUPFAM" id="SSF58014">
    <property type="entry name" value="Coiled-coil domain of nucleotide exchange factor GrpE"/>
    <property type="match status" value="1"/>
</dbReference>
<dbReference type="AlphaFoldDB" id="A0A0R2HUG0"/>
<name>A0A0R2HUG0_CARDV</name>
<comment type="subcellular location">
    <subcellularLocation>
        <location evidence="1 10">Cytoplasm</location>
    </subcellularLocation>
</comment>
<organism evidence="15 16">
    <name type="scientific">Carnobacterium divergens DSM 20623</name>
    <dbReference type="NCBI Taxonomy" id="1449336"/>
    <lineage>
        <taxon>Bacteria</taxon>
        <taxon>Bacillati</taxon>
        <taxon>Bacillota</taxon>
        <taxon>Bacilli</taxon>
        <taxon>Lactobacillales</taxon>
        <taxon>Carnobacteriaceae</taxon>
        <taxon>Carnobacterium</taxon>
    </lineage>
</organism>
<dbReference type="NCBIfam" id="NF010759">
    <property type="entry name" value="PRK14162.1"/>
    <property type="match status" value="1"/>
</dbReference>
<comment type="subunit">
    <text evidence="3 10">Homodimer.</text>
</comment>
<dbReference type="GO" id="GO:0000774">
    <property type="term" value="F:adenyl-nucleotide exchange factor activity"/>
    <property type="evidence" value="ECO:0007669"/>
    <property type="project" value="InterPro"/>
</dbReference>
<gene>
    <name evidence="10" type="primary">grpE</name>
    <name evidence="15" type="ORF">IV74_GL001775</name>
</gene>
<dbReference type="GO" id="GO:0051087">
    <property type="term" value="F:protein-folding chaperone binding"/>
    <property type="evidence" value="ECO:0007669"/>
    <property type="project" value="InterPro"/>
</dbReference>
<dbReference type="Gene3D" id="2.30.22.10">
    <property type="entry name" value="Head domain of nucleotide exchange factor GrpE"/>
    <property type="match status" value="1"/>
</dbReference>
<evidence type="ECO:0000313" key="16">
    <source>
        <dbReference type="Proteomes" id="UP000051658"/>
    </source>
</evidence>
<evidence type="ECO:0000256" key="11">
    <source>
        <dbReference type="RuleBase" id="RU000639"/>
    </source>
</evidence>
<dbReference type="GeneID" id="89588773"/>
<dbReference type="InterPro" id="IPR000740">
    <property type="entry name" value="GrpE"/>
</dbReference>
<evidence type="ECO:0000256" key="9">
    <source>
        <dbReference type="ARBA" id="ARBA00076414"/>
    </source>
</evidence>
<dbReference type="HAMAP" id="MF_01151">
    <property type="entry name" value="GrpE"/>
    <property type="match status" value="1"/>
</dbReference>
<dbReference type="EMBL" id="JQBS01000035">
    <property type="protein sequence ID" value="KRN54197.1"/>
    <property type="molecule type" value="Genomic_DNA"/>
</dbReference>
<evidence type="ECO:0000256" key="6">
    <source>
        <dbReference type="ARBA" id="ARBA00023186"/>
    </source>
</evidence>
<dbReference type="Pfam" id="PF01025">
    <property type="entry name" value="GrpE"/>
    <property type="match status" value="1"/>
</dbReference>
<dbReference type="PATRIC" id="fig|1449336.4.peg.1810"/>
<dbReference type="PANTHER" id="PTHR21237">
    <property type="entry name" value="GRPE PROTEIN"/>
    <property type="match status" value="1"/>
</dbReference>
<dbReference type="Gene3D" id="3.90.20.20">
    <property type="match status" value="1"/>
</dbReference>
<dbReference type="GO" id="GO:0042803">
    <property type="term" value="F:protein homodimerization activity"/>
    <property type="evidence" value="ECO:0007669"/>
    <property type="project" value="InterPro"/>
</dbReference>
<comment type="similarity">
    <text evidence="2 10 12">Belongs to the GrpE family.</text>
</comment>
<feature type="coiled-coil region" evidence="13">
    <location>
        <begin position="54"/>
        <end position="88"/>
    </location>
</feature>
<evidence type="ECO:0000256" key="14">
    <source>
        <dbReference type="SAM" id="MobiDB-lite"/>
    </source>
</evidence>
<evidence type="ECO:0000256" key="10">
    <source>
        <dbReference type="HAMAP-Rule" id="MF_01151"/>
    </source>
</evidence>
<evidence type="ECO:0000256" key="7">
    <source>
        <dbReference type="ARBA" id="ARBA00053401"/>
    </source>
</evidence>
<evidence type="ECO:0000256" key="1">
    <source>
        <dbReference type="ARBA" id="ARBA00004496"/>
    </source>
</evidence>
<feature type="compositionally biased region" description="Basic and acidic residues" evidence="14">
    <location>
        <begin position="1"/>
        <end position="22"/>
    </location>
</feature>
<protein>
    <recommendedName>
        <fullName evidence="8 10">Protein GrpE</fullName>
    </recommendedName>
    <alternativeName>
        <fullName evidence="9 10">HSP-70 cofactor</fullName>
    </alternativeName>
</protein>
<dbReference type="PRINTS" id="PR00773">
    <property type="entry name" value="GRPEPROTEIN"/>
</dbReference>
<dbReference type="InterPro" id="IPR009012">
    <property type="entry name" value="GrpE_head"/>
</dbReference>
<dbReference type="NCBIfam" id="NF010753">
    <property type="entry name" value="PRK14156.1"/>
    <property type="match status" value="1"/>
</dbReference>
<keyword evidence="13" id="KW-0175">Coiled coil</keyword>
<dbReference type="GO" id="GO:0006457">
    <property type="term" value="P:protein folding"/>
    <property type="evidence" value="ECO:0007669"/>
    <property type="project" value="InterPro"/>
</dbReference>
<dbReference type="PROSITE" id="PS01071">
    <property type="entry name" value="GRPE"/>
    <property type="match status" value="1"/>
</dbReference>
<evidence type="ECO:0000256" key="12">
    <source>
        <dbReference type="RuleBase" id="RU004478"/>
    </source>
</evidence>
<keyword evidence="16" id="KW-1185">Reference proteome</keyword>
<dbReference type="SUPFAM" id="SSF51064">
    <property type="entry name" value="Head domain of nucleotide exchange factor GrpE"/>
    <property type="match status" value="1"/>
</dbReference>
<evidence type="ECO:0000256" key="3">
    <source>
        <dbReference type="ARBA" id="ARBA00011738"/>
    </source>
</evidence>
<dbReference type="FunFam" id="2.30.22.10:FF:000001">
    <property type="entry name" value="Protein GrpE"/>
    <property type="match status" value="1"/>
</dbReference>
<dbReference type="Proteomes" id="UP000051658">
    <property type="component" value="Unassembled WGS sequence"/>
</dbReference>
<keyword evidence="6 10" id="KW-0143">Chaperone</keyword>